<feature type="transmembrane region" description="Helical" evidence="5">
    <location>
        <begin position="115"/>
        <end position="135"/>
    </location>
</feature>
<evidence type="ECO:0000259" key="6">
    <source>
        <dbReference type="PROSITE" id="PS50850"/>
    </source>
</evidence>
<comment type="caution">
    <text evidence="7">The sequence shown here is derived from an EMBL/GenBank/DDBJ whole genome shotgun (WGS) entry which is preliminary data.</text>
</comment>
<feature type="transmembrane region" description="Helical" evidence="5">
    <location>
        <begin position="141"/>
        <end position="162"/>
    </location>
</feature>
<organism evidence="7 8">
    <name type="scientific">Cellulomonas algicola</name>
    <dbReference type="NCBI Taxonomy" id="2071633"/>
    <lineage>
        <taxon>Bacteria</taxon>
        <taxon>Bacillati</taxon>
        <taxon>Actinomycetota</taxon>
        <taxon>Actinomycetes</taxon>
        <taxon>Micrococcales</taxon>
        <taxon>Cellulomonadaceae</taxon>
        <taxon>Cellulomonas</taxon>
    </lineage>
</organism>
<feature type="transmembrane region" description="Helical" evidence="5">
    <location>
        <begin position="43"/>
        <end position="66"/>
    </location>
</feature>
<dbReference type="Pfam" id="PF13347">
    <property type="entry name" value="MFS_2"/>
    <property type="match status" value="1"/>
</dbReference>
<feature type="transmembrane region" description="Helical" evidence="5">
    <location>
        <begin position="202"/>
        <end position="221"/>
    </location>
</feature>
<feature type="transmembrane region" description="Helical" evidence="5">
    <location>
        <begin position="257"/>
        <end position="277"/>
    </location>
</feature>
<evidence type="ECO:0000256" key="1">
    <source>
        <dbReference type="ARBA" id="ARBA00004651"/>
    </source>
</evidence>
<name>A0A401V212_9CELL</name>
<evidence type="ECO:0000256" key="5">
    <source>
        <dbReference type="SAM" id="Phobius"/>
    </source>
</evidence>
<evidence type="ECO:0000313" key="8">
    <source>
        <dbReference type="Proteomes" id="UP000288246"/>
    </source>
</evidence>
<protein>
    <submittedName>
        <fullName evidence="7">MFS transporter</fullName>
    </submittedName>
</protein>
<feature type="transmembrane region" description="Helical" evidence="5">
    <location>
        <begin position="418"/>
        <end position="437"/>
    </location>
</feature>
<keyword evidence="3 5" id="KW-1133">Transmembrane helix</keyword>
<evidence type="ECO:0000256" key="2">
    <source>
        <dbReference type="ARBA" id="ARBA00022692"/>
    </source>
</evidence>
<evidence type="ECO:0000256" key="4">
    <source>
        <dbReference type="ARBA" id="ARBA00023136"/>
    </source>
</evidence>
<keyword evidence="8" id="KW-1185">Reference proteome</keyword>
<dbReference type="PANTHER" id="PTHR23528">
    <property type="match status" value="1"/>
</dbReference>
<evidence type="ECO:0000313" key="7">
    <source>
        <dbReference type="EMBL" id="GCD20936.1"/>
    </source>
</evidence>
<feature type="transmembrane region" description="Helical" evidence="5">
    <location>
        <begin position="289"/>
        <end position="311"/>
    </location>
</feature>
<keyword evidence="2 5" id="KW-0812">Transmembrane</keyword>
<evidence type="ECO:0000256" key="3">
    <source>
        <dbReference type="ARBA" id="ARBA00022989"/>
    </source>
</evidence>
<dbReference type="AlphaFoldDB" id="A0A401V212"/>
<dbReference type="Proteomes" id="UP000288246">
    <property type="component" value="Unassembled WGS sequence"/>
</dbReference>
<dbReference type="EMBL" id="BHYL01000211">
    <property type="protein sequence ID" value="GCD20936.1"/>
    <property type="molecule type" value="Genomic_DNA"/>
</dbReference>
<feature type="transmembrane region" description="Helical" evidence="5">
    <location>
        <begin position="348"/>
        <end position="371"/>
    </location>
</feature>
<keyword evidence="4 5" id="KW-0472">Membrane</keyword>
<feature type="transmembrane region" description="Helical" evidence="5">
    <location>
        <begin position="174"/>
        <end position="196"/>
    </location>
</feature>
<dbReference type="GO" id="GO:0005886">
    <property type="term" value="C:plasma membrane"/>
    <property type="evidence" value="ECO:0007669"/>
    <property type="project" value="UniProtKB-SubCell"/>
</dbReference>
<dbReference type="OrthoDB" id="7584869at2"/>
<sequence>MATNPYGTTPPTPAAAVAYDVLEPRERHWFSEPTRKVGPRFTIALFVAQLVFFVALLGPAIVGIAVKVDSIVPEAQRTSAVALVAGFGAAAAFIANVLFGRFSDRTTSRWGRRRPWLVGGTVVMTLAFVIMALGTNVAMVTLGWFLAQIGANATLAPFVATLADQVPKVQRGKIAAALGMAQNIGIYGGTLVAQFFQDDLLVMFVGPAILAVVAMAVYAWVLPDQVLPGKPERMALREWVTTFWVDPRRHPDFALAWWSRFLIVLATFMFTTFRLFYMQDRIGLESGEAVAAVSTGVLIYTVVLVAVSPVAGWISDRTGRRKVFVAGSTLIFAIGTLMLTQAGTVGQFYAVEAILGLAYGIYVGVDLALVVDVLPNPDDSGKDLGVFNMANAIPQTLAPALGGVLLAVNSAVNQNYDLLLWVAGIASVIGALVIIPIKKVR</sequence>
<feature type="transmembrane region" description="Helical" evidence="5">
    <location>
        <begin position="323"/>
        <end position="342"/>
    </location>
</feature>
<dbReference type="PANTHER" id="PTHR23528:SF1">
    <property type="entry name" value="MAJOR FACILITATOR SUPERFAMILY (MFS) PROFILE DOMAIN-CONTAINING PROTEIN"/>
    <property type="match status" value="1"/>
</dbReference>
<dbReference type="GO" id="GO:0022857">
    <property type="term" value="F:transmembrane transporter activity"/>
    <property type="evidence" value="ECO:0007669"/>
    <property type="project" value="InterPro"/>
</dbReference>
<dbReference type="InterPro" id="IPR036259">
    <property type="entry name" value="MFS_trans_sf"/>
</dbReference>
<reference evidence="7 8" key="1">
    <citation type="submission" date="2018-11" db="EMBL/GenBank/DDBJ databases">
        <title>Draft genome sequence of Cellulomonas takizawaensis strain TKZ-21.</title>
        <authorList>
            <person name="Yamamura H."/>
            <person name="Hayashi T."/>
            <person name="Hamada M."/>
            <person name="Serisawa Y."/>
            <person name="Matsuyama K."/>
            <person name="Nakagawa Y."/>
            <person name="Otoguro M."/>
            <person name="Yanagida F."/>
            <person name="Hayakawa M."/>
        </authorList>
    </citation>
    <scope>NUCLEOTIDE SEQUENCE [LARGE SCALE GENOMIC DNA]</scope>
    <source>
        <strain evidence="7 8">TKZ-21</strain>
    </source>
</reference>
<proteinExistence type="predicted"/>
<dbReference type="PROSITE" id="PS50850">
    <property type="entry name" value="MFS"/>
    <property type="match status" value="1"/>
</dbReference>
<feature type="domain" description="Major facilitator superfamily (MFS) profile" evidence="6">
    <location>
        <begin position="44"/>
        <end position="441"/>
    </location>
</feature>
<accession>A0A401V212</accession>
<dbReference type="RefSeq" id="WP_124343446.1">
    <property type="nucleotide sequence ID" value="NZ_BHYL01000211.1"/>
</dbReference>
<comment type="subcellular location">
    <subcellularLocation>
        <location evidence="1">Cell membrane</location>
        <topology evidence="1">Multi-pass membrane protein</topology>
    </subcellularLocation>
</comment>
<feature type="transmembrane region" description="Helical" evidence="5">
    <location>
        <begin position="392"/>
        <end position="412"/>
    </location>
</feature>
<dbReference type="Gene3D" id="1.20.1250.20">
    <property type="entry name" value="MFS general substrate transporter like domains"/>
    <property type="match status" value="2"/>
</dbReference>
<dbReference type="SUPFAM" id="SSF103473">
    <property type="entry name" value="MFS general substrate transporter"/>
    <property type="match status" value="1"/>
</dbReference>
<dbReference type="InterPro" id="IPR020846">
    <property type="entry name" value="MFS_dom"/>
</dbReference>
<gene>
    <name evidence="7" type="ORF">CTKZ_24980</name>
</gene>
<feature type="transmembrane region" description="Helical" evidence="5">
    <location>
        <begin position="78"/>
        <end position="103"/>
    </location>
</feature>